<dbReference type="EMBL" id="CARXXK010000001">
    <property type="protein sequence ID" value="CAI6347034.1"/>
    <property type="molecule type" value="Genomic_DNA"/>
</dbReference>
<reference evidence="5 6" key="1">
    <citation type="submission" date="2023-01" db="EMBL/GenBank/DDBJ databases">
        <authorList>
            <person name="Whitehead M."/>
        </authorList>
    </citation>
    <scope>NUCLEOTIDE SEQUENCE [LARGE SCALE GENOMIC DNA]</scope>
</reference>
<name>A0AAV0VS56_9HEMI</name>
<protein>
    <recommendedName>
        <fullName evidence="4">Phosphatidylinositol N-acetylglucosaminyltransferase subunit H conserved domain-containing protein</fullName>
    </recommendedName>
</protein>
<dbReference type="InterPro" id="IPR019328">
    <property type="entry name" value="PIGH-H_dom"/>
</dbReference>
<dbReference type="Proteomes" id="UP001160148">
    <property type="component" value="Unassembled WGS sequence"/>
</dbReference>
<comment type="caution">
    <text evidence="5">The sequence shown here is derived from an EMBL/GenBank/DDBJ whole genome shotgun (WGS) entry which is preliminary data.</text>
</comment>
<comment type="similarity">
    <text evidence="2">Belongs to the PIGH family.</text>
</comment>
<dbReference type="AlphaFoldDB" id="A0AAV0VS56"/>
<keyword evidence="6" id="KW-1185">Reference proteome</keyword>
<dbReference type="PANTHER" id="PTHR15231">
    <property type="entry name" value="PHOSPHATIDYLINOSITOL N-ACETYLGLUCOSAMINYLTRANSFERASE SUBUNIT H"/>
    <property type="match status" value="1"/>
</dbReference>
<keyword evidence="3" id="KW-0812">Transmembrane</keyword>
<keyword evidence="3" id="KW-0472">Membrane</keyword>
<feature type="domain" description="Phosphatidylinositol N-acetylglucosaminyltransferase subunit H conserved" evidence="4">
    <location>
        <begin position="89"/>
        <end position="151"/>
    </location>
</feature>
<dbReference type="GO" id="GO:0006506">
    <property type="term" value="P:GPI anchor biosynthetic process"/>
    <property type="evidence" value="ECO:0007669"/>
    <property type="project" value="InterPro"/>
</dbReference>
<keyword evidence="3" id="KW-1133">Transmembrane helix</keyword>
<dbReference type="InterPro" id="IPR044215">
    <property type="entry name" value="PIG-H"/>
</dbReference>
<evidence type="ECO:0000256" key="3">
    <source>
        <dbReference type="SAM" id="Phobius"/>
    </source>
</evidence>
<evidence type="ECO:0000256" key="1">
    <source>
        <dbReference type="ARBA" id="ARBA00004687"/>
    </source>
</evidence>
<evidence type="ECO:0000313" key="6">
    <source>
        <dbReference type="Proteomes" id="UP001160148"/>
    </source>
</evidence>
<evidence type="ECO:0000313" key="5">
    <source>
        <dbReference type="EMBL" id="CAI6347034.1"/>
    </source>
</evidence>
<proteinExistence type="inferred from homology"/>
<dbReference type="GO" id="GO:0000506">
    <property type="term" value="C:glycosylphosphatidylinositol-N-acetylglucosaminyltransferase (GPI-GnT) complex"/>
    <property type="evidence" value="ECO:0007669"/>
    <property type="project" value="InterPro"/>
</dbReference>
<comment type="pathway">
    <text evidence="1">Glycolipid biosynthesis; glycosylphosphatidylinositol-anchor biosynthesis.</text>
</comment>
<gene>
    <name evidence="5" type="ORF">MEUPH1_LOCUS3867</name>
</gene>
<evidence type="ECO:0000259" key="4">
    <source>
        <dbReference type="Pfam" id="PF10181"/>
    </source>
</evidence>
<feature type="transmembrane region" description="Helical" evidence="3">
    <location>
        <begin position="66"/>
        <end position="83"/>
    </location>
</feature>
<dbReference type="Pfam" id="PF10181">
    <property type="entry name" value="PIG-H"/>
    <property type="match status" value="1"/>
</dbReference>
<dbReference type="PANTHER" id="PTHR15231:SF1">
    <property type="entry name" value="PHOSPHATIDYLINOSITOL N-ACETYLGLUCOSAMINYLTRANSFERASE SUBUNIT H"/>
    <property type="match status" value="1"/>
</dbReference>
<accession>A0AAV0VS56</accession>
<organism evidence="5 6">
    <name type="scientific">Macrosiphum euphorbiae</name>
    <name type="common">potato aphid</name>
    <dbReference type="NCBI Taxonomy" id="13131"/>
    <lineage>
        <taxon>Eukaryota</taxon>
        <taxon>Metazoa</taxon>
        <taxon>Ecdysozoa</taxon>
        <taxon>Arthropoda</taxon>
        <taxon>Hexapoda</taxon>
        <taxon>Insecta</taxon>
        <taxon>Pterygota</taxon>
        <taxon>Neoptera</taxon>
        <taxon>Paraneoptera</taxon>
        <taxon>Hemiptera</taxon>
        <taxon>Sternorrhyncha</taxon>
        <taxon>Aphidomorpha</taxon>
        <taxon>Aphidoidea</taxon>
        <taxon>Aphididae</taxon>
        <taxon>Macrosiphini</taxon>
        <taxon>Macrosiphum</taxon>
    </lineage>
</organism>
<sequence>MNIIKSDNRLVLKSSIQESLKHSCIEYCVEKREKCSKTECVIILMSLLIAVYSYLVNSTVICSKTVFIIAIIVLFIFGLRFSFKVCNESLLITAPIGLQLTTTYITGHQRVFSLPWQSITDVLIVDVIHAQKVLYYLAIKTPQNGIVTLFQKSSPRLHFLEIIYKDVYKLLENNR</sequence>
<evidence type="ECO:0000256" key="2">
    <source>
        <dbReference type="ARBA" id="ARBA00009610"/>
    </source>
</evidence>
<feature type="transmembrane region" description="Helical" evidence="3">
    <location>
        <begin position="40"/>
        <end position="60"/>
    </location>
</feature>